<dbReference type="InterPro" id="IPR012902">
    <property type="entry name" value="N_methyl_site"/>
</dbReference>
<keyword evidence="8" id="KW-1185">Reference proteome</keyword>
<dbReference type="PANTHER" id="PTHR30093:SF44">
    <property type="entry name" value="TYPE II SECRETION SYSTEM CORE PROTEIN G"/>
    <property type="match status" value="1"/>
</dbReference>
<feature type="transmembrane region" description="Helical" evidence="6">
    <location>
        <begin position="12"/>
        <end position="32"/>
    </location>
</feature>
<gene>
    <name evidence="7" type="ORF">DXA39_02605</name>
</gene>
<evidence type="ECO:0000256" key="6">
    <source>
        <dbReference type="SAM" id="Phobius"/>
    </source>
</evidence>
<organism evidence="7 8">
    <name type="scientific">Anaerococcus nagyae</name>
    <dbReference type="NCBI Taxonomy" id="1755241"/>
    <lineage>
        <taxon>Bacteria</taxon>
        <taxon>Bacillati</taxon>
        <taxon>Bacillota</taxon>
        <taxon>Tissierellia</taxon>
        <taxon>Tissierellales</taxon>
        <taxon>Peptoniphilaceae</taxon>
        <taxon>Anaerococcus</taxon>
    </lineage>
</organism>
<evidence type="ECO:0000256" key="3">
    <source>
        <dbReference type="ARBA" id="ARBA00022692"/>
    </source>
</evidence>
<evidence type="ECO:0000256" key="5">
    <source>
        <dbReference type="ARBA" id="ARBA00023136"/>
    </source>
</evidence>
<evidence type="ECO:0000313" key="8">
    <source>
        <dbReference type="Proteomes" id="UP000261011"/>
    </source>
</evidence>
<evidence type="ECO:0000256" key="1">
    <source>
        <dbReference type="ARBA" id="ARBA00004167"/>
    </source>
</evidence>
<dbReference type="RefSeq" id="WP_117520812.1">
    <property type="nucleotide sequence ID" value="NZ_QVEU01000002.1"/>
</dbReference>
<dbReference type="AlphaFoldDB" id="A0A3E2TKV4"/>
<reference evidence="7 8" key="1">
    <citation type="submission" date="2018-08" db="EMBL/GenBank/DDBJ databases">
        <title>A genome reference for cultivated species of the human gut microbiota.</title>
        <authorList>
            <person name="Zou Y."/>
            <person name="Xue W."/>
            <person name="Luo G."/>
        </authorList>
    </citation>
    <scope>NUCLEOTIDE SEQUENCE [LARGE SCALE GENOMIC DNA]</scope>
    <source>
        <strain evidence="7 8">OF01-3</strain>
    </source>
</reference>
<keyword evidence="4 6" id="KW-1133">Transmembrane helix</keyword>
<evidence type="ECO:0000313" key="7">
    <source>
        <dbReference type="EMBL" id="RGB77134.1"/>
    </source>
</evidence>
<dbReference type="PROSITE" id="PS00409">
    <property type="entry name" value="PROKAR_NTER_METHYL"/>
    <property type="match status" value="1"/>
</dbReference>
<evidence type="ECO:0000256" key="2">
    <source>
        <dbReference type="ARBA" id="ARBA00022481"/>
    </source>
</evidence>
<dbReference type="EMBL" id="QVEU01000002">
    <property type="protein sequence ID" value="RGB77134.1"/>
    <property type="molecule type" value="Genomic_DNA"/>
</dbReference>
<dbReference type="SUPFAM" id="SSF54523">
    <property type="entry name" value="Pili subunits"/>
    <property type="match status" value="1"/>
</dbReference>
<dbReference type="Gene3D" id="3.30.700.10">
    <property type="entry name" value="Glycoprotein, Type 4 Pilin"/>
    <property type="match status" value="1"/>
</dbReference>
<dbReference type="OrthoDB" id="1707789at2"/>
<dbReference type="NCBIfam" id="TIGR02532">
    <property type="entry name" value="IV_pilin_GFxxxE"/>
    <property type="match status" value="1"/>
</dbReference>
<keyword evidence="3 6" id="KW-0812">Transmembrane</keyword>
<evidence type="ECO:0000256" key="4">
    <source>
        <dbReference type="ARBA" id="ARBA00022989"/>
    </source>
</evidence>
<dbReference type="GO" id="GO:0016020">
    <property type="term" value="C:membrane"/>
    <property type="evidence" value="ECO:0007669"/>
    <property type="project" value="UniProtKB-SubCell"/>
</dbReference>
<proteinExistence type="predicted"/>
<name>A0A3E2TKV4_9FIRM</name>
<dbReference type="Proteomes" id="UP000261011">
    <property type="component" value="Unassembled WGS sequence"/>
</dbReference>
<comment type="caution">
    <text evidence="7">The sequence shown here is derived from an EMBL/GenBank/DDBJ whole genome shotgun (WGS) entry which is preliminary data.</text>
</comment>
<dbReference type="PANTHER" id="PTHR30093">
    <property type="entry name" value="GENERAL SECRETION PATHWAY PROTEIN G"/>
    <property type="match status" value="1"/>
</dbReference>
<accession>A0A3E2TKV4</accession>
<dbReference type="Pfam" id="PF07963">
    <property type="entry name" value="N_methyl"/>
    <property type="match status" value="1"/>
</dbReference>
<protein>
    <submittedName>
        <fullName evidence="7">Prepilin-type N-terminal cleavage/methylation domain-containing protein</fullName>
    </submittedName>
</protein>
<keyword evidence="5 6" id="KW-0472">Membrane</keyword>
<comment type="subcellular location">
    <subcellularLocation>
        <location evidence="1">Membrane</location>
        <topology evidence="1">Single-pass membrane protein</topology>
    </subcellularLocation>
</comment>
<keyword evidence="2" id="KW-0488">Methylation</keyword>
<dbReference type="InterPro" id="IPR045584">
    <property type="entry name" value="Pilin-like"/>
</dbReference>
<sequence length="123" mass="13647">MKVKKKKGFTLIELVIVIAIIGVLAAVAIPRYNKSRLAASEAAHKSNVQMLKTAALVKQHEMNVGDKATWTSQESAEDYVEKWPVLPNGLKYKNTSEENPKGYTVIIDSNSITVLPDENDYTK</sequence>